<proteinExistence type="predicted"/>
<evidence type="ECO:0000313" key="1">
    <source>
        <dbReference type="EMBL" id="KYN42187.1"/>
    </source>
</evidence>
<evidence type="ECO:0000313" key="2">
    <source>
        <dbReference type="Proteomes" id="UP000078541"/>
    </source>
</evidence>
<reference evidence="1 2" key="1">
    <citation type="submission" date="2016-03" db="EMBL/GenBank/DDBJ databases">
        <title>Trachymyrmex septentrionalis WGS genome.</title>
        <authorList>
            <person name="Nygaard S."/>
            <person name="Hu H."/>
            <person name="Boomsma J."/>
            <person name="Zhang G."/>
        </authorList>
    </citation>
    <scope>NUCLEOTIDE SEQUENCE [LARGE SCALE GENOMIC DNA]</scope>
    <source>
        <strain evidence="1">Tsep2-gDNA-1</strain>
        <tissue evidence="1">Whole body</tissue>
    </source>
</reference>
<organism evidence="1 2">
    <name type="scientific">Trachymyrmex septentrionalis</name>
    <dbReference type="NCBI Taxonomy" id="34720"/>
    <lineage>
        <taxon>Eukaryota</taxon>
        <taxon>Metazoa</taxon>
        <taxon>Ecdysozoa</taxon>
        <taxon>Arthropoda</taxon>
        <taxon>Hexapoda</taxon>
        <taxon>Insecta</taxon>
        <taxon>Pterygota</taxon>
        <taxon>Neoptera</taxon>
        <taxon>Endopterygota</taxon>
        <taxon>Hymenoptera</taxon>
        <taxon>Apocrita</taxon>
        <taxon>Aculeata</taxon>
        <taxon>Formicoidea</taxon>
        <taxon>Formicidae</taxon>
        <taxon>Myrmicinae</taxon>
        <taxon>Trachymyrmex</taxon>
    </lineage>
</organism>
<feature type="non-terminal residue" evidence="1">
    <location>
        <position position="1"/>
    </location>
</feature>
<protein>
    <submittedName>
        <fullName evidence="1">Uncharacterized protein</fullName>
    </submittedName>
</protein>
<accession>A0A195FPF6</accession>
<dbReference type="AlphaFoldDB" id="A0A195FPF6"/>
<sequence>SFSSTCPSSKIHPWLRYTRRRSCGKYRDVTPCISRSLKRRYQLRTSRDPSPGDYINIPCPVARQALSCSEVTCDFTTKLQAYSRKIAALQNSLRIYRWHKVMDILENAKIRRILLSLQLYQHIFLPMLYSILFYKISHKNKRVIINFFN</sequence>
<dbReference type="EMBL" id="KQ981382">
    <property type="protein sequence ID" value="KYN42187.1"/>
    <property type="molecule type" value="Genomic_DNA"/>
</dbReference>
<dbReference type="Proteomes" id="UP000078541">
    <property type="component" value="Unassembled WGS sequence"/>
</dbReference>
<keyword evidence="2" id="KW-1185">Reference proteome</keyword>
<gene>
    <name evidence="1" type="ORF">ALC56_03325</name>
</gene>
<name>A0A195FPF6_9HYME</name>